<keyword evidence="2" id="KW-0328">Glycosyltransferase</keyword>
<feature type="transmembrane region" description="Helical" evidence="4">
    <location>
        <begin position="285"/>
        <end position="303"/>
    </location>
</feature>
<dbReference type="Proteomes" id="UP000318212">
    <property type="component" value="Unassembled WGS sequence"/>
</dbReference>
<keyword evidence="7" id="KW-1185">Reference proteome</keyword>
<keyword evidence="4" id="KW-0472">Membrane</keyword>
<evidence type="ECO:0000256" key="2">
    <source>
        <dbReference type="ARBA" id="ARBA00022676"/>
    </source>
</evidence>
<dbReference type="PANTHER" id="PTHR43630:SF1">
    <property type="entry name" value="POLY-BETA-1,6-N-ACETYL-D-GLUCOSAMINE SYNTHASE"/>
    <property type="match status" value="1"/>
</dbReference>
<keyword evidence="4" id="KW-1133">Transmembrane helix</keyword>
<comment type="caution">
    <text evidence="6">The sequence shown here is derived from an EMBL/GenBank/DDBJ whole genome shotgun (WGS) entry which is preliminary data.</text>
</comment>
<dbReference type="AlphaFoldDB" id="A0A507ZZ62"/>
<feature type="transmembrane region" description="Helical" evidence="4">
    <location>
        <begin position="6"/>
        <end position="28"/>
    </location>
</feature>
<keyword evidence="3 6" id="KW-0808">Transferase</keyword>
<dbReference type="EMBL" id="VICE01000120">
    <property type="protein sequence ID" value="TQD41464.1"/>
    <property type="molecule type" value="Genomic_DNA"/>
</dbReference>
<protein>
    <submittedName>
        <fullName evidence="6">Glycosyltransferase family 2 protein</fullName>
    </submittedName>
</protein>
<dbReference type="PANTHER" id="PTHR43630">
    <property type="entry name" value="POLY-BETA-1,6-N-ACETYL-D-GLUCOSAMINE SYNTHASE"/>
    <property type="match status" value="1"/>
</dbReference>
<name>A0A507ZZ62_9GAMM</name>
<accession>A0A507ZZ62</accession>
<organism evidence="6 7">
    <name type="scientific">Marilutibacter aestuarii</name>
    <dbReference type="NCBI Taxonomy" id="1706195"/>
    <lineage>
        <taxon>Bacteria</taxon>
        <taxon>Pseudomonadati</taxon>
        <taxon>Pseudomonadota</taxon>
        <taxon>Gammaproteobacteria</taxon>
        <taxon>Lysobacterales</taxon>
        <taxon>Lysobacteraceae</taxon>
        <taxon>Marilutibacter</taxon>
    </lineage>
</organism>
<dbReference type="CDD" id="cd06439">
    <property type="entry name" value="CESA_like_1"/>
    <property type="match status" value="1"/>
</dbReference>
<evidence type="ECO:0000256" key="3">
    <source>
        <dbReference type="ARBA" id="ARBA00022679"/>
    </source>
</evidence>
<proteinExistence type="inferred from homology"/>
<evidence type="ECO:0000256" key="1">
    <source>
        <dbReference type="ARBA" id="ARBA00006739"/>
    </source>
</evidence>
<dbReference type="SUPFAM" id="SSF53448">
    <property type="entry name" value="Nucleotide-diphospho-sugar transferases"/>
    <property type="match status" value="1"/>
</dbReference>
<sequence length="371" mass="40337">MIAAVLFWVALCIVGHAYVGYPVFMAILARWRGRDPLCGDHAPTISVVLAVHDEEARVAGRIRDVLAQDYPAGRLEMLVVNDGSRDGTSQAARIDDARVRVIDLEANLGKSGALNRGVAAANGEILVFIDARQSFGPGALRALVAPFADPSVGGVSGELVIGDGGGNPGLYWRMEKRLRHDEARLGCLHGVSGAIHALRRELFVPIPPGTVLDDMWTPLQTLLAGHRVWMARDAIAIDQASHDLAEEFHRKLRTLAGNWQLIERMPVLLSPLANPVFLAWFSHKFLRLVVPWALLVALLASAWAPGPFYRLAFVVQLLAYAGAALGWARPALARRVPLLPAAGMFLMLNSAALLSLPASLAWDGNRLWRKH</sequence>
<reference evidence="6 7" key="1">
    <citation type="submission" date="2019-06" db="EMBL/GenBank/DDBJ databases">
        <title>Lysobacter alkalisoli sp. nov. isolated from saline soil.</title>
        <authorList>
            <person name="Sun J.-Q."/>
            <person name="Xu L."/>
        </authorList>
    </citation>
    <scope>NUCLEOTIDE SEQUENCE [LARGE SCALE GENOMIC DNA]</scope>
    <source>
        <strain evidence="6 7">JCM 31130</strain>
    </source>
</reference>
<gene>
    <name evidence="6" type="ORF">FKV25_12745</name>
</gene>
<dbReference type="Gene3D" id="3.90.550.10">
    <property type="entry name" value="Spore Coat Polysaccharide Biosynthesis Protein SpsA, Chain A"/>
    <property type="match status" value="1"/>
</dbReference>
<evidence type="ECO:0000313" key="6">
    <source>
        <dbReference type="EMBL" id="TQD41464.1"/>
    </source>
</evidence>
<dbReference type="GO" id="GO:0016757">
    <property type="term" value="F:glycosyltransferase activity"/>
    <property type="evidence" value="ECO:0007669"/>
    <property type="project" value="UniProtKB-KW"/>
</dbReference>
<dbReference type="Pfam" id="PF00535">
    <property type="entry name" value="Glycos_transf_2"/>
    <property type="match status" value="1"/>
</dbReference>
<feature type="domain" description="Glycosyltransferase 2-like" evidence="5">
    <location>
        <begin position="46"/>
        <end position="203"/>
    </location>
</feature>
<dbReference type="InterPro" id="IPR001173">
    <property type="entry name" value="Glyco_trans_2-like"/>
</dbReference>
<feature type="transmembrane region" description="Helical" evidence="4">
    <location>
        <begin position="309"/>
        <end position="327"/>
    </location>
</feature>
<keyword evidence="4" id="KW-0812">Transmembrane</keyword>
<comment type="similarity">
    <text evidence="1">Belongs to the glycosyltransferase 2 family.</text>
</comment>
<evidence type="ECO:0000256" key="4">
    <source>
        <dbReference type="SAM" id="Phobius"/>
    </source>
</evidence>
<evidence type="ECO:0000259" key="5">
    <source>
        <dbReference type="Pfam" id="PF00535"/>
    </source>
</evidence>
<dbReference type="InterPro" id="IPR029044">
    <property type="entry name" value="Nucleotide-diphossugar_trans"/>
</dbReference>
<feature type="transmembrane region" description="Helical" evidence="4">
    <location>
        <begin position="339"/>
        <end position="362"/>
    </location>
</feature>
<evidence type="ECO:0000313" key="7">
    <source>
        <dbReference type="Proteomes" id="UP000318212"/>
    </source>
</evidence>